<reference evidence="1" key="1">
    <citation type="journal article" date="2020" name="Fungal Divers.">
        <title>Resolving the Mortierellaceae phylogeny through synthesis of multi-gene phylogenetics and phylogenomics.</title>
        <authorList>
            <person name="Vandepol N."/>
            <person name="Liber J."/>
            <person name="Desiro A."/>
            <person name="Na H."/>
            <person name="Kennedy M."/>
            <person name="Barry K."/>
            <person name="Grigoriev I.V."/>
            <person name="Miller A.N."/>
            <person name="O'Donnell K."/>
            <person name="Stajich J.E."/>
            <person name="Bonito G."/>
        </authorList>
    </citation>
    <scope>NUCLEOTIDE SEQUENCE</scope>
    <source>
        <strain evidence="1">NRRL 2591</strain>
    </source>
</reference>
<evidence type="ECO:0000313" key="2">
    <source>
        <dbReference type="Proteomes" id="UP000723463"/>
    </source>
</evidence>
<comment type="caution">
    <text evidence="1">The sequence shown here is derived from an EMBL/GenBank/DDBJ whole genome shotgun (WGS) entry which is preliminary data.</text>
</comment>
<protein>
    <submittedName>
        <fullName evidence="1">Uncharacterized protein</fullName>
    </submittedName>
</protein>
<dbReference type="AlphaFoldDB" id="A0A9P6K626"/>
<keyword evidence="2" id="KW-1185">Reference proteome</keyword>
<dbReference type="EMBL" id="JAAAXW010000027">
    <property type="protein sequence ID" value="KAF9548707.1"/>
    <property type="molecule type" value="Genomic_DNA"/>
</dbReference>
<sequence length="363" mass="40972">MVETLTVRKDKNTGELYSLLIDIQETFPDAQRFRVKGAVINFLLDENEQRYDPKRIAYYPDDIIDIVTTNPTQASAILPVSEPRAQLLTDDRMIVTLSSLSIQPALPVRCDAHNDTLTQLAEAKEREEKMLVELAAAKERDEELRRMQQQTIDPLIVARQKIESILVQNYELHEYSIPRLFVILPDSASSDQLTIATAEPPAPIPVKNSIHLAKHEGYELSRPTEFFDQYDPYVLSMLKILRHCLAFAAVIAPAVAMAESGVKDIMDGVKSISESTMGAVDMSIGFLEKTLDDDTDADKILGNLYRITTNQGHVKWVCFDHYKETYRHTALTLFSQSVEAAGGIYDPHFRKISISEWNEGQIS</sequence>
<evidence type="ECO:0000313" key="1">
    <source>
        <dbReference type="EMBL" id="KAF9548707.1"/>
    </source>
</evidence>
<dbReference type="Proteomes" id="UP000723463">
    <property type="component" value="Unassembled WGS sequence"/>
</dbReference>
<name>A0A9P6K626_9FUNG</name>
<proteinExistence type="predicted"/>
<gene>
    <name evidence="1" type="ORF">EC957_005946</name>
</gene>
<organism evidence="1 2">
    <name type="scientific">Mortierella hygrophila</name>
    <dbReference type="NCBI Taxonomy" id="979708"/>
    <lineage>
        <taxon>Eukaryota</taxon>
        <taxon>Fungi</taxon>
        <taxon>Fungi incertae sedis</taxon>
        <taxon>Mucoromycota</taxon>
        <taxon>Mortierellomycotina</taxon>
        <taxon>Mortierellomycetes</taxon>
        <taxon>Mortierellales</taxon>
        <taxon>Mortierellaceae</taxon>
        <taxon>Mortierella</taxon>
    </lineage>
</organism>
<accession>A0A9P6K626</accession>